<dbReference type="EMBL" id="AAGUDP010000006">
    <property type="protein sequence ID" value="EBS0563237.1"/>
    <property type="molecule type" value="Genomic_DNA"/>
</dbReference>
<dbReference type="SUPFAM" id="SSF52949">
    <property type="entry name" value="Macro domain-like"/>
    <property type="match status" value="1"/>
</dbReference>
<comment type="caution">
    <text evidence="1">The sequence shown here is derived from an EMBL/GenBank/DDBJ whole genome shotgun (WGS) entry which is preliminary data.</text>
</comment>
<sequence>MPSLKFLRESEISGDLFNAPEAYKVVTVNQVGAMGRGIALACKERYPIVYREYRWACREKLYFPDDVMVFDEEKVILLATKHDWKDPATVEIITRGLYGLSRQLPTLNASIALPPLGMVNGWLKKSQRAEVFSLLVELFYKQDCTVRMYLPDVLYEEVHAMYHSK</sequence>
<reference evidence="1" key="1">
    <citation type="submission" date="2018-07" db="EMBL/GenBank/DDBJ databases">
        <authorList>
            <person name="Ashton P.M."/>
            <person name="Dallman T."/>
            <person name="Nair S."/>
            <person name="De Pinna E."/>
            <person name="Peters T."/>
            <person name="Grant K."/>
        </authorList>
    </citation>
    <scope>NUCLEOTIDE SEQUENCE</scope>
    <source>
        <strain evidence="1">142535</strain>
    </source>
</reference>
<dbReference type="PANTHER" id="PTHR12521:SF0">
    <property type="entry name" value="ADP-RIBOSE GLYCOHYDROLASE OARD1"/>
    <property type="match status" value="1"/>
</dbReference>
<evidence type="ECO:0008006" key="2">
    <source>
        <dbReference type="Google" id="ProtNLM"/>
    </source>
</evidence>
<accession>A0A5U8XQ26</accession>
<dbReference type="PANTHER" id="PTHR12521">
    <property type="entry name" value="PROTEIN C6ORF130"/>
    <property type="match status" value="1"/>
</dbReference>
<proteinExistence type="predicted"/>
<protein>
    <recommendedName>
        <fullName evidence="2">Appr-1-p processing protein</fullName>
    </recommendedName>
</protein>
<dbReference type="GO" id="GO:0140291">
    <property type="term" value="P:peptidyl-glutamate ADP-deribosylation"/>
    <property type="evidence" value="ECO:0007669"/>
    <property type="project" value="TreeGrafter"/>
</dbReference>
<name>A0A5U8XQ26_SALMU</name>
<dbReference type="AlphaFoldDB" id="A0A5U8XQ26"/>
<dbReference type="InterPro" id="IPR043472">
    <property type="entry name" value="Macro_dom-like"/>
</dbReference>
<organism evidence="1">
    <name type="scientific">Salmonella muenchen</name>
    <dbReference type="NCBI Taxonomy" id="596"/>
    <lineage>
        <taxon>Bacteria</taxon>
        <taxon>Pseudomonadati</taxon>
        <taxon>Pseudomonadota</taxon>
        <taxon>Gammaproteobacteria</taxon>
        <taxon>Enterobacterales</taxon>
        <taxon>Enterobacteriaceae</taxon>
        <taxon>Salmonella</taxon>
    </lineage>
</organism>
<gene>
    <name evidence="1" type="ORF">DTU56_08920</name>
</gene>
<evidence type="ECO:0000313" key="1">
    <source>
        <dbReference type="EMBL" id="EBS0563237.1"/>
    </source>
</evidence>
<dbReference type="InterPro" id="IPR050892">
    <property type="entry name" value="ADP-ribose_metab_enzymes"/>
</dbReference>
<dbReference type="Gene3D" id="3.40.220.10">
    <property type="entry name" value="Leucine Aminopeptidase, subunit E, domain 1"/>
    <property type="match status" value="1"/>
</dbReference>